<accession>A0AAE0TRP3</accession>
<dbReference type="PANTHER" id="PTHR30024">
    <property type="entry name" value="ALIPHATIC SULFONATES-BINDING PROTEIN-RELATED"/>
    <property type="match status" value="1"/>
</dbReference>
<comment type="caution">
    <text evidence="6">The sequence shown here is derived from an EMBL/GenBank/DDBJ whole genome shotgun (WGS) entry which is preliminary data.</text>
</comment>
<gene>
    <name evidence="6" type="ORF">LTR78_008042</name>
</gene>
<evidence type="ECO:0000313" key="6">
    <source>
        <dbReference type="EMBL" id="KAK3672072.1"/>
    </source>
</evidence>
<dbReference type="AlphaFoldDB" id="A0AAE0TRP3"/>
<evidence type="ECO:0000256" key="3">
    <source>
        <dbReference type="ARBA" id="ARBA00022729"/>
    </source>
</evidence>
<keyword evidence="3 4" id="KW-0732">Signal</keyword>
<evidence type="ECO:0000256" key="1">
    <source>
        <dbReference type="ARBA" id="ARBA00004418"/>
    </source>
</evidence>
<dbReference type="SUPFAM" id="SSF53850">
    <property type="entry name" value="Periplasmic binding protein-like II"/>
    <property type="match status" value="1"/>
</dbReference>
<evidence type="ECO:0000259" key="5">
    <source>
        <dbReference type="Pfam" id="PF09084"/>
    </source>
</evidence>
<comment type="subcellular location">
    <subcellularLocation>
        <location evidence="1">Periplasm</location>
    </subcellularLocation>
</comment>
<dbReference type="PANTHER" id="PTHR30024:SF47">
    <property type="entry name" value="TAURINE-BINDING PERIPLASMIC PROTEIN"/>
    <property type="match status" value="1"/>
</dbReference>
<feature type="signal peptide" evidence="4">
    <location>
        <begin position="1"/>
        <end position="23"/>
    </location>
</feature>
<proteinExistence type="inferred from homology"/>
<sequence>MQVQLLCSLVAAASLTLADSSNAAPATLQNVNYGAFTQTATYSIANQLGFFTAYGLNVTYLQVPNSTYGYAQLLNGGYDIITGTIDNAVNLRFNSKNNLTVIGQLDQGPELSIAAIPNITDPTQLQGLSLMVDSPVSGYAYILRKVLSLYGLYLEKGDYTFQTVGSTNIRYADLVAGHLPNGTPVYATILTYPFTSEAMAVVPTTQRPNIIARVTDFIQPFSSSAFTIREAALGNSTERAIIRCFMAAMYAANQYLASESQKSQKCSIGAIAAQLNVSTAVATSAYNSAIDPLTGETSNPGGNFTVNRQGLLNVIDVRSQFGGFASVPAHFNYAQAIVPGAGKLIDYTVTDEAIAATNSYKPKGNCS</sequence>
<feature type="chain" id="PRO_5041999744" description="SsuA/THI5-like domain-containing protein" evidence="4">
    <location>
        <begin position="24"/>
        <end position="367"/>
    </location>
</feature>
<reference evidence="6" key="1">
    <citation type="submission" date="2023-07" db="EMBL/GenBank/DDBJ databases">
        <title>Black Yeasts Isolated from many extreme environments.</title>
        <authorList>
            <person name="Coleine C."/>
            <person name="Stajich J.E."/>
            <person name="Selbmann L."/>
        </authorList>
    </citation>
    <scope>NUCLEOTIDE SEQUENCE</scope>
    <source>
        <strain evidence="6">CCFEE 5485</strain>
    </source>
</reference>
<evidence type="ECO:0000256" key="4">
    <source>
        <dbReference type="SAM" id="SignalP"/>
    </source>
</evidence>
<dbReference type="Proteomes" id="UP001274830">
    <property type="component" value="Unassembled WGS sequence"/>
</dbReference>
<evidence type="ECO:0000256" key="2">
    <source>
        <dbReference type="ARBA" id="ARBA00010742"/>
    </source>
</evidence>
<name>A0AAE0TRP3_9PEZI</name>
<dbReference type="GO" id="GO:0042597">
    <property type="term" value="C:periplasmic space"/>
    <property type="evidence" value="ECO:0007669"/>
    <property type="project" value="UniProtKB-SubCell"/>
</dbReference>
<evidence type="ECO:0000313" key="7">
    <source>
        <dbReference type="Proteomes" id="UP001274830"/>
    </source>
</evidence>
<feature type="domain" description="SsuA/THI5-like" evidence="5">
    <location>
        <begin position="38"/>
        <end position="187"/>
    </location>
</feature>
<dbReference type="Gene3D" id="3.40.190.10">
    <property type="entry name" value="Periplasmic binding protein-like II"/>
    <property type="match status" value="2"/>
</dbReference>
<protein>
    <recommendedName>
        <fullName evidence="5">SsuA/THI5-like domain-containing protein</fullName>
    </recommendedName>
</protein>
<dbReference type="EMBL" id="JAUTXT010000036">
    <property type="protein sequence ID" value="KAK3672072.1"/>
    <property type="molecule type" value="Genomic_DNA"/>
</dbReference>
<dbReference type="Pfam" id="PF09084">
    <property type="entry name" value="NMT1"/>
    <property type="match status" value="1"/>
</dbReference>
<organism evidence="6 7">
    <name type="scientific">Recurvomyces mirabilis</name>
    <dbReference type="NCBI Taxonomy" id="574656"/>
    <lineage>
        <taxon>Eukaryota</taxon>
        <taxon>Fungi</taxon>
        <taxon>Dikarya</taxon>
        <taxon>Ascomycota</taxon>
        <taxon>Pezizomycotina</taxon>
        <taxon>Dothideomycetes</taxon>
        <taxon>Dothideomycetidae</taxon>
        <taxon>Mycosphaerellales</taxon>
        <taxon>Teratosphaeriaceae</taxon>
        <taxon>Recurvomyces</taxon>
    </lineage>
</organism>
<comment type="similarity">
    <text evidence="2">Belongs to the bacterial solute-binding protein SsuA/TauA family.</text>
</comment>
<keyword evidence="7" id="KW-1185">Reference proteome</keyword>
<dbReference type="InterPro" id="IPR015168">
    <property type="entry name" value="SsuA/THI5"/>
</dbReference>